<feature type="transmembrane region" description="Helical" evidence="1">
    <location>
        <begin position="20"/>
        <end position="37"/>
    </location>
</feature>
<accession>A0ABQ1I113</accession>
<evidence type="ECO:0000313" key="3">
    <source>
        <dbReference type="Proteomes" id="UP000651977"/>
    </source>
</evidence>
<keyword evidence="3" id="KW-1185">Reference proteome</keyword>
<evidence type="ECO:0008006" key="4">
    <source>
        <dbReference type="Google" id="ProtNLM"/>
    </source>
</evidence>
<proteinExistence type="predicted"/>
<reference evidence="3" key="1">
    <citation type="journal article" date="2019" name="Int. J. Syst. Evol. Microbiol.">
        <title>The Global Catalogue of Microorganisms (GCM) 10K type strain sequencing project: providing services to taxonomists for standard genome sequencing and annotation.</title>
        <authorList>
            <consortium name="The Broad Institute Genomics Platform"/>
            <consortium name="The Broad Institute Genome Sequencing Center for Infectious Disease"/>
            <person name="Wu L."/>
            <person name="Ma J."/>
        </authorList>
    </citation>
    <scope>NUCLEOTIDE SEQUENCE [LARGE SCALE GENOMIC DNA]</scope>
    <source>
        <strain evidence="3">CGMCC 1.10131</strain>
    </source>
</reference>
<evidence type="ECO:0000313" key="2">
    <source>
        <dbReference type="EMBL" id="GGB01852.1"/>
    </source>
</evidence>
<name>A0ABQ1I113_9ALTE</name>
<keyword evidence="1" id="KW-0812">Transmembrane</keyword>
<comment type="caution">
    <text evidence="2">The sequence shown here is derived from an EMBL/GenBank/DDBJ whole genome shotgun (WGS) entry which is preliminary data.</text>
</comment>
<gene>
    <name evidence="2" type="ORF">GCM10007414_13830</name>
</gene>
<protein>
    <recommendedName>
        <fullName evidence="4">Solute-binding protein family 3/N-terminal domain-containing protein</fullName>
    </recommendedName>
</protein>
<dbReference type="Proteomes" id="UP000651977">
    <property type="component" value="Unassembled WGS sequence"/>
</dbReference>
<keyword evidence="1" id="KW-0472">Membrane</keyword>
<evidence type="ECO:0000256" key="1">
    <source>
        <dbReference type="SAM" id="Phobius"/>
    </source>
</evidence>
<dbReference type="EMBL" id="BMDY01000007">
    <property type="protein sequence ID" value="GGB01852.1"/>
    <property type="molecule type" value="Genomic_DNA"/>
</dbReference>
<keyword evidence="1" id="KW-1133">Transmembrane helix</keyword>
<organism evidence="2 3">
    <name type="scientific">Agarivorans gilvus</name>
    <dbReference type="NCBI Taxonomy" id="680279"/>
    <lineage>
        <taxon>Bacteria</taxon>
        <taxon>Pseudomonadati</taxon>
        <taxon>Pseudomonadota</taxon>
        <taxon>Gammaproteobacteria</taxon>
        <taxon>Alteromonadales</taxon>
        <taxon>Alteromonadaceae</taxon>
        <taxon>Agarivorans</taxon>
    </lineage>
</organism>
<sequence length="279" mass="31589">MFMNELVAPLWHHPRAPRYYALAGIIGLSLLLVLLESPQINFPANMNFKQLSCKDIRASYTTQAQPEAAQLDLLIPAHVLAQPLLEQLCGEAALQDAYSDIVVHWLPREQLTPETIYQQQFEVMWARDYQLAGLSPDYQLHYQALVALPTYRVLWFARQAIDRELLSTQRIGLLHDTFSRSGYQLPMQALSDLAVAPDSAQLRFYPSRQALVEALNKGEVAVIPDTNYSPLYQQREQYYQAELASNVSAGAWFVSRSVSNDAVLQVLQQRLSQLLESLG</sequence>